<proteinExistence type="predicted"/>
<reference evidence="3" key="1">
    <citation type="submission" date="2023-07" db="EMBL/GenBank/DDBJ databases">
        <title>draft genome sequence of fig (Ficus carica).</title>
        <authorList>
            <person name="Takahashi T."/>
            <person name="Nishimura K."/>
        </authorList>
    </citation>
    <scope>NUCLEOTIDE SEQUENCE</scope>
</reference>
<dbReference type="EMBL" id="BTGU01019040">
    <property type="protein sequence ID" value="GMN71342.1"/>
    <property type="molecule type" value="Genomic_DNA"/>
</dbReference>
<dbReference type="SUPFAM" id="SSF52058">
    <property type="entry name" value="L domain-like"/>
    <property type="match status" value="1"/>
</dbReference>
<keyword evidence="4" id="KW-1185">Reference proteome</keyword>
<accession>A0AA88EAT5</accession>
<sequence length="136" mass="15792">MKFKDLCSDQLPTTFHLQNLTTLTVYDCNNLKHLLSVAIARSLVHLQIDGCEMMEEVLITEEHGEQRLEKISFPRLQNLWLQNLPKLEKFCNGDSIEFPTLYSLKVRYCPRLKQFIFNPTSGEITSMAEQIFLIGK</sequence>
<dbReference type="Pfam" id="PF23247">
    <property type="entry name" value="LRR_RPS2"/>
    <property type="match status" value="1"/>
</dbReference>
<dbReference type="PANTHER" id="PTHR33463:SF198">
    <property type="entry name" value="RPP4C3"/>
    <property type="match status" value="1"/>
</dbReference>
<comment type="caution">
    <text evidence="3">The sequence shown here is derived from an EMBL/GenBank/DDBJ whole genome shotgun (WGS) entry which is preliminary data.</text>
</comment>
<keyword evidence="1" id="KW-0611">Plant defense</keyword>
<evidence type="ECO:0000313" key="4">
    <source>
        <dbReference type="Proteomes" id="UP001187192"/>
    </source>
</evidence>
<dbReference type="InterPro" id="IPR057135">
    <property type="entry name" value="At4g27190-like_LRR"/>
</dbReference>
<organism evidence="3 4">
    <name type="scientific">Ficus carica</name>
    <name type="common">Common fig</name>
    <dbReference type="NCBI Taxonomy" id="3494"/>
    <lineage>
        <taxon>Eukaryota</taxon>
        <taxon>Viridiplantae</taxon>
        <taxon>Streptophyta</taxon>
        <taxon>Embryophyta</taxon>
        <taxon>Tracheophyta</taxon>
        <taxon>Spermatophyta</taxon>
        <taxon>Magnoliopsida</taxon>
        <taxon>eudicotyledons</taxon>
        <taxon>Gunneridae</taxon>
        <taxon>Pentapetalae</taxon>
        <taxon>rosids</taxon>
        <taxon>fabids</taxon>
        <taxon>Rosales</taxon>
        <taxon>Moraceae</taxon>
        <taxon>Ficeae</taxon>
        <taxon>Ficus</taxon>
    </lineage>
</organism>
<evidence type="ECO:0000259" key="2">
    <source>
        <dbReference type="Pfam" id="PF23247"/>
    </source>
</evidence>
<dbReference type="AlphaFoldDB" id="A0AA88EAT5"/>
<feature type="non-terminal residue" evidence="3">
    <location>
        <position position="136"/>
    </location>
</feature>
<dbReference type="Gene3D" id="3.80.10.10">
    <property type="entry name" value="Ribonuclease Inhibitor"/>
    <property type="match status" value="1"/>
</dbReference>
<evidence type="ECO:0000256" key="1">
    <source>
        <dbReference type="ARBA" id="ARBA00022821"/>
    </source>
</evidence>
<dbReference type="InterPro" id="IPR050905">
    <property type="entry name" value="Plant_NBS-LRR"/>
</dbReference>
<dbReference type="InterPro" id="IPR032675">
    <property type="entry name" value="LRR_dom_sf"/>
</dbReference>
<name>A0AA88EAT5_FICCA</name>
<gene>
    <name evidence="3" type="ORF">TIFTF001_055936</name>
</gene>
<dbReference type="Proteomes" id="UP001187192">
    <property type="component" value="Unassembled WGS sequence"/>
</dbReference>
<evidence type="ECO:0000313" key="3">
    <source>
        <dbReference type="EMBL" id="GMN71342.1"/>
    </source>
</evidence>
<feature type="domain" description="Disease resistance protein At4g27190-like leucine-rich repeats" evidence="2">
    <location>
        <begin position="3"/>
        <end position="114"/>
    </location>
</feature>
<dbReference type="PANTHER" id="PTHR33463">
    <property type="entry name" value="NB-ARC DOMAIN-CONTAINING PROTEIN-RELATED"/>
    <property type="match status" value="1"/>
</dbReference>
<protein>
    <recommendedName>
        <fullName evidence="2">Disease resistance protein At4g27190-like leucine-rich repeats domain-containing protein</fullName>
    </recommendedName>
</protein>